<feature type="transmembrane region" description="Helical" evidence="1">
    <location>
        <begin position="163"/>
        <end position="186"/>
    </location>
</feature>
<dbReference type="Proteomes" id="UP001501676">
    <property type="component" value="Unassembled WGS sequence"/>
</dbReference>
<keyword evidence="4" id="KW-1185">Reference proteome</keyword>
<keyword evidence="1" id="KW-0472">Membrane</keyword>
<dbReference type="CDD" id="cd03506">
    <property type="entry name" value="Delta6-FADS-like"/>
    <property type="match status" value="1"/>
</dbReference>
<evidence type="ECO:0000259" key="2">
    <source>
        <dbReference type="Pfam" id="PF00487"/>
    </source>
</evidence>
<comment type="caution">
    <text evidence="3">The sequence shown here is derived from an EMBL/GenBank/DDBJ whole genome shotgun (WGS) entry which is preliminary data.</text>
</comment>
<accession>A0ABP6T443</accession>
<proteinExistence type="predicted"/>
<dbReference type="PANTHER" id="PTHR19353">
    <property type="entry name" value="FATTY ACID DESATURASE 2"/>
    <property type="match status" value="1"/>
</dbReference>
<feature type="transmembrane region" description="Helical" evidence="1">
    <location>
        <begin position="37"/>
        <end position="59"/>
    </location>
</feature>
<protein>
    <submittedName>
        <fullName evidence="3">Acyl-CoA desaturase</fullName>
    </submittedName>
</protein>
<organism evidence="3 4">
    <name type="scientific">Cryptosporangium minutisporangium</name>
    <dbReference type="NCBI Taxonomy" id="113569"/>
    <lineage>
        <taxon>Bacteria</taxon>
        <taxon>Bacillati</taxon>
        <taxon>Actinomycetota</taxon>
        <taxon>Actinomycetes</taxon>
        <taxon>Cryptosporangiales</taxon>
        <taxon>Cryptosporangiaceae</taxon>
        <taxon>Cryptosporangium</taxon>
    </lineage>
</organism>
<gene>
    <name evidence="3" type="ORF">GCM10020369_51330</name>
</gene>
<evidence type="ECO:0000256" key="1">
    <source>
        <dbReference type="SAM" id="Phobius"/>
    </source>
</evidence>
<feature type="domain" description="Fatty acid desaturase" evidence="2">
    <location>
        <begin position="61"/>
        <end position="319"/>
    </location>
</feature>
<feature type="transmembrane region" description="Helical" evidence="1">
    <location>
        <begin position="65"/>
        <end position="86"/>
    </location>
</feature>
<evidence type="ECO:0000313" key="4">
    <source>
        <dbReference type="Proteomes" id="UP001501676"/>
    </source>
</evidence>
<reference evidence="4" key="1">
    <citation type="journal article" date="2019" name="Int. J. Syst. Evol. Microbiol.">
        <title>The Global Catalogue of Microorganisms (GCM) 10K type strain sequencing project: providing services to taxonomists for standard genome sequencing and annotation.</title>
        <authorList>
            <consortium name="The Broad Institute Genomics Platform"/>
            <consortium name="The Broad Institute Genome Sequencing Center for Infectious Disease"/>
            <person name="Wu L."/>
            <person name="Ma J."/>
        </authorList>
    </citation>
    <scope>NUCLEOTIDE SEQUENCE [LARGE SCALE GENOMIC DNA]</scope>
    <source>
        <strain evidence="4">JCM 9458</strain>
    </source>
</reference>
<dbReference type="Pfam" id="PF00487">
    <property type="entry name" value="FA_desaturase"/>
    <property type="match status" value="1"/>
</dbReference>
<dbReference type="EMBL" id="BAAAYN010000035">
    <property type="protein sequence ID" value="GAA3391859.1"/>
    <property type="molecule type" value="Genomic_DNA"/>
</dbReference>
<dbReference type="PIRSF" id="PIRSF015921">
    <property type="entry name" value="FA_sphinglp_des"/>
    <property type="match status" value="1"/>
</dbReference>
<keyword evidence="1" id="KW-1133">Transmembrane helix</keyword>
<dbReference type="InterPro" id="IPR005804">
    <property type="entry name" value="FA_desaturase_dom"/>
</dbReference>
<evidence type="ECO:0000313" key="3">
    <source>
        <dbReference type="EMBL" id="GAA3391859.1"/>
    </source>
</evidence>
<feature type="transmembrane region" description="Helical" evidence="1">
    <location>
        <begin position="98"/>
        <end position="116"/>
    </location>
</feature>
<keyword evidence="1" id="KW-0812">Transmembrane</keyword>
<name>A0ABP6T443_9ACTN</name>
<sequence>MNTTSAPPRPDTTGSDYARLSRRVAAAGLLDRRPGYYAARIGVLLAVAIAAGVAFWSLGDSWAQLWVAALLAVVWAQMGLVAHDIAHRQVFRSARTSAIAGMLAGNLGIGMSYGWWSDKHTRHHTNPNHSELDPDVAPDLLVWSTDQARSARGPARLVGRWQAFLFFPLLTLEGMNLHVASVRALFRPNLRHRWVEAALLLVNFAAYVTALLIVLSPVRALVFAAVHQGLLGLYLGCTFAPNHKGMPEPTEEHRRDFLRRQVLTSRNVRGGRVLDAALGGLNHQIEHHLFPNMPAPNLRRARPIVRAYCAEAGVAYYETGLIRSYAQALRHLHEAGAPLRRGSK</sequence>
<dbReference type="InterPro" id="IPR012171">
    <property type="entry name" value="Fatty_acid_desaturase"/>
</dbReference>
<feature type="transmembrane region" description="Helical" evidence="1">
    <location>
        <begin position="198"/>
        <end position="215"/>
    </location>
</feature>
<dbReference type="PANTHER" id="PTHR19353:SF19">
    <property type="entry name" value="DELTA(5) FATTY ACID DESATURASE C-RELATED"/>
    <property type="match status" value="1"/>
</dbReference>